<dbReference type="GO" id="GO:0016705">
    <property type="term" value="F:oxidoreductase activity, acting on paired donors, with incorporation or reduction of molecular oxygen"/>
    <property type="evidence" value="ECO:0007669"/>
    <property type="project" value="InterPro"/>
</dbReference>
<evidence type="ECO:0000256" key="2">
    <source>
        <dbReference type="ARBA" id="ARBA00010617"/>
    </source>
</evidence>
<dbReference type="RefSeq" id="XP_012184193.1">
    <property type="nucleotide sequence ID" value="XM_012328803.1"/>
</dbReference>
<gene>
    <name evidence="6" type="ORF">FIBRA_07107</name>
</gene>
<evidence type="ECO:0000313" key="7">
    <source>
        <dbReference type="Proteomes" id="UP000006352"/>
    </source>
</evidence>
<dbReference type="OrthoDB" id="1844152at2759"/>
<evidence type="ECO:0000313" key="6">
    <source>
        <dbReference type="EMBL" id="CCM04910.1"/>
    </source>
</evidence>
<dbReference type="STRING" id="599839.J4GUC9"/>
<dbReference type="PANTHER" id="PTHR46206">
    <property type="entry name" value="CYTOCHROME P450"/>
    <property type="match status" value="1"/>
</dbReference>
<evidence type="ECO:0000256" key="3">
    <source>
        <dbReference type="ARBA" id="ARBA00022723"/>
    </source>
</evidence>
<keyword evidence="5" id="KW-0408">Iron</keyword>
<comment type="similarity">
    <text evidence="2">Belongs to the cytochrome P450 family.</text>
</comment>
<keyword evidence="3" id="KW-0479">Metal-binding</keyword>
<dbReference type="Proteomes" id="UP000006352">
    <property type="component" value="Unassembled WGS sequence"/>
</dbReference>
<name>J4GUC9_9APHY</name>
<reference evidence="6 7" key="1">
    <citation type="journal article" date="2012" name="Appl. Environ. Microbiol.">
        <title>Short-read sequencing for genomic analysis of the brown rot fungus Fibroporia radiculosa.</title>
        <authorList>
            <person name="Tang J.D."/>
            <person name="Perkins A.D."/>
            <person name="Sonstegard T.S."/>
            <person name="Schroeder S.G."/>
            <person name="Burgess S.C."/>
            <person name="Diehl S.V."/>
        </authorList>
    </citation>
    <scope>NUCLEOTIDE SEQUENCE [LARGE SCALE GENOMIC DNA]</scope>
    <source>
        <strain evidence="6 7">TFFH 294</strain>
    </source>
</reference>
<proteinExistence type="inferred from homology"/>
<dbReference type="EMBL" id="HE797173">
    <property type="protein sequence ID" value="CCM04910.1"/>
    <property type="molecule type" value="Genomic_DNA"/>
</dbReference>
<dbReference type="Pfam" id="PF00067">
    <property type="entry name" value="p450"/>
    <property type="match status" value="1"/>
</dbReference>
<protein>
    <submittedName>
        <fullName evidence="6">Uncharacterized protein</fullName>
    </submittedName>
</protein>
<keyword evidence="7" id="KW-1185">Reference proteome</keyword>
<dbReference type="GO" id="GO:0005506">
    <property type="term" value="F:iron ion binding"/>
    <property type="evidence" value="ECO:0007669"/>
    <property type="project" value="InterPro"/>
</dbReference>
<evidence type="ECO:0000256" key="1">
    <source>
        <dbReference type="ARBA" id="ARBA00001971"/>
    </source>
</evidence>
<dbReference type="InParanoid" id="J4GUC9"/>
<dbReference type="SUPFAM" id="SSF48264">
    <property type="entry name" value="Cytochrome P450"/>
    <property type="match status" value="1"/>
</dbReference>
<dbReference type="InterPro" id="IPR001128">
    <property type="entry name" value="Cyt_P450"/>
</dbReference>
<sequence length="223" mass="25073">MPSVIEEVTTTLEEFVPTKSDGWVAADRERRRSMLDEMKNLNHRDPIDFLVQCTLASDAVALHTLPLHEEFETAIEQEGWTKAAMCEMRTADSFLKESARVDGLGMFSPPRKALTDLTLSNDTLTPMGNLFTAAATATHLHGEFYDRPEAFEHFRFSDERAEESEKNRHHLVTPSAECPNLSHGKHACPCRFFAANEPKVILANVVLSDDIKFADKARPKNES</sequence>
<dbReference type="HOGENOM" id="CLU_1240171_0_0_1"/>
<dbReference type="GeneID" id="24099821"/>
<dbReference type="Gene3D" id="1.10.630.10">
    <property type="entry name" value="Cytochrome P450"/>
    <property type="match status" value="1"/>
</dbReference>
<dbReference type="AlphaFoldDB" id="J4GUC9"/>
<keyword evidence="4" id="KW-0560">Oxidoreductase</keyword>
<accession>J4GUC9</accession>
<organism evidence="6 7">
    <name type="scientific">Fibroporia radiculosa</name>
    <dbReference type="NCBI Taxonomy" id="599839"/>
    <lineage>
        <taxon>Eukaryota</taxon>
        <taxon>Fungi</taxon>
        <taxon>Dikarya</taxon>
        <taxon>Basidiomycota</taxon>
        <taxon>Agaricomycotina</taxon>
        <taxon>Agaricomycetes</taxon>
        <taxon>Polyporales</taxon>
        <taxon>Fibroporiaceae</taxon>
        <taxon>Fibroporia</taxon>
    </lineage>
</organism>
<dbReference type="GO" id="GO:0020037">
    <property type="term" value="F:heme binding"/>
    <property type="evidence" value="ECO:0007669"/>
    <property type="project" value="InterPro"/>
</dbReference>
<dbReference type="GO" id="GO:0004497">
    <property type="term" value="F:monooxygenase activity"/>
    <property type="evidence" value="ECO:0007669"/>
    <property type="project" value="InterPro"/>
</dbReference>
<dbReference type="InterPro" id="IPR036396">
    <property type="entry name" value="Cyt_P450_sf"/>
</dbReference>
<evidence type="ECO:0000256" key="4">
    <source>
        <dbReference type="ARBA" id="ARBA00023002"/>
    </source>
</evidence>
<evidence type="ECO:0000256" key="5">
    <source>
        <dbReference type="ARBA" id="ARBA00023004"/>
    </source>
</evidence>
<comment type="cofactor">
    <cofactor evidence="1">
        <name>heme</name>
        <dbReference type="ChEBI" id="CHEBI:30413"/>
    </cofactor>
</comment>